<dbReference type="EMBL" id="OA565352">
    <property type="protein sequence ID" value="CAD7196836.1"/>
    <property type="molecule type" value="Genomic_DNA"/>
</dbReference>
<accession>A0A7R8VG99</accession>
<dbReference type="AlphaFoldDB" id="A0A7R8VG99"/>
<proteinExistence type="predicted"/>
<name>A0A7R8VG99_TIMDO</name>
<evidence type="ECO:0000313" key="2">
    <source>
        <dbReference type="EMBL" id="CAD7196836.1"/>
    </source>
</evidence>
<reference evidence="2" key="1">
    <citation type="submission" date="2020-11" db="EMBL/GenBank/DDBJ databases">
        <authorList>
            <person name="Tran Van P."/>
        </authorList>
    </citation>
    <scope>NUCLEOTIDE SEQUENCE</scope>
</reference>
<organism evidence="2">
    <name type="scientific">Timema douglasi</name>
    <name type="common">Walking stick</name>
    <dbReference type="NCBI Taxonomy" id="61478"/>
    <lineage>
        <taxon>Eukaryota</taxon>
        <taxon>Metazoa</taxon>
        <taxon>Ecdysozoa</taxon>
        <taxon>Arthropoda</taxon>
        <taxon>Hexapoda</taxon>
        <taxon>Insecta</taxon>
        <taxon>Pterygota</taxon>
        <taxon>Neoptera</taxon>
        <taxon>Polyneoptera</taxon>
        <taxon>Phasmatodea</taxon>
        <taxon>Timematodea</taxon>
        <taxon>Timematoidea</taxon>
        <taxon>Timematidae</taxon>
        <taxon>Timema</taxon>
    </lineage>
</organism>
<protein>
    <submittedName>
        <fullName evidence="2">Uncharacterized protein</fullName>
    </submittedName>
</protein>
<evidence type="ECO:0000256" key="1">
    <source>
        <dbReference type="SAM" id="MobiDB-lite"/>
    </source>
</evidence>
<feature type="region of interest" description="Disordered" evidence="1">
    <location>
        <begin position="68"/>
        <end position="88"/>
    </location>
</feature>
<sequence>MRPDQEYEWSSCIPARPIRAFLDPLSFGVNRLVMEVTLIRNIQRASRAHILDIPYTYLYTIIKESCRSGSEEHRPPPPQQLRRAPNQKDKHEHQAYGEWLQTLATSIRSTRTVQEYVLPVKEEFIQTLILMSSSSLAIDHHCPDINIPINKISLLDYYNKSEGLGYLLNNWNIRGDSLGVEAVIPTFQTTDYERITLNNTKNKNIVMKGEINYRVDTGHFKQFLKKGRKQCARAGMFVDKTSHTQTEKRGTFGHGIIPLAIPVSATGSCILQSLVNCRSNNLWYNLSLRSDFNLSLCFRTWDNSPGNPCECYRFLYSAVSGHGIIPLAIPGSATGSCILQSLVTCRSNNIWYNLSLGRHGIIPLAIPGSATGSCILQSLVNCSSDDCSVQSNSALQLVGAVRDVIIRPSRKTYRPGDMASKQMLHPCIMENQAMYKQRYCQEYKS</sequence>
<gene>
    <name evidence="2" type="ORF">TDIB3V08_LOCUS3163</name>
</gene>